<dbReference type="AlphaFoldDB" id="A0A5M6CTF4"/>
<gene>
    <name evidence="1" type="ORF">FYK55_27555</name>
</gene>
<keyword evidence="2" id="KW-1185">Reference proteome</keyword>
<organism evidence="1 2">
    <name type="scientific">Roseiconus nitratireducens</name>
    <dbReference type="NCBI Taxonomy" id="2605748"/>
    <lineage>
        <taxon>Bacteria</taxon>
        <taxon>Pseudomonadati</taxon>
        <taxon>Planctomycetota</taxon>
        <taxon>Planctomycetia</taxon>
        <taxon>Pirellulales</taxon>
        <taxon>Pirellulaceae</taxon>
        <taxon>Roseiconus</taxon>
    </lineage>
</organism>
<name>A0A5M6CTF4_9BACT</name>
<evidence type="ECO:0000313" key="1">
    <source>
        <dbReference type="EMBL" id="KAA5538521.1"/>
    </source>
</evidence>
<comment type="caution">
    <text evidence="1">The sequence shown here is derived from an EMBL/GenBank/DDBJ whole genome shotgun (WGS) entry which is preliminary data.</text>
</comment>
<dbReference type="Proteomes" id="UP000324479">
    <property type="component" value="Unassembled WGS sequence"/>
</dbReference>
<dbReference type="EMBL" id="VWOX01000032">
    <property type="protein sequence ID" value="KAA5538521.1"/>
    <property type="molecule type" value="Genomic_DNA"/>
</dbReference>
<accession>A0A5M6CTF4</accession>
<protein>
    <submittedName>
        <fullName evidence="1">Uncharacterized protein</fullName>
    </submittedName>
</protein>
<reference evidence="1 2" key="1">
    <citation type="submission" date="2019-08" db="EMBL/GenBank/DDBJ databases">
        <authorList>
            <person name="Dhanesh K."/>
            <person name="Kumar G."/>
            <person name="Sasikala C."/>
            <person name="Venkata Ramana C."/>
        </authorList>
    </citation>
    <scope>NUCLEOTIDE SEQUENCE [LARGE SCALE GENOMIC DNA]</scope>
    <source>
        <strain evidence="1 2">JC645</strain>
    </source>
</reference>
<sequence>MRTDLLNAFGAGVAANDGTVAACFNPRHGIRVIHEGNLYEFVICFECYSAKWFKNGVRNHGFLTTGLPQPKFDRALRGAGIKLPEPAR</sequence>
<proteinExistence type="predicted"/>
<evidence type="ECO:0000313" key="2">
    <source>
        <dbReference type="Proteomes" id="UP000324479"/>
    </source>
</evidence>